<feature type="region of interest" description="Disordered" evidence="2">
    <location>
        <begin position="281"/>
        <end position="331"/>
    </location>
</feature>
<accession>A0A8I6Y494</accession>
<evidence type="ECO:0000313" key="4">
    <source>
        <dbReference type="EnsemblPlants" id="HORVU.MOREX.r3.4HG0408560.1"/>
    </source>
</evidence>
<organism evidence="4 5">
    <name type="scientific">Hordeum vulgare subsp. vulgare</name>
    <name type="common">Domesticated barley</name>
    <dbReference type="NCBI Taxonomy" id="112509"/>
    <lineage>
        <taxon>Eukaryota</taxon>
        <taxon>Viridiplantae</taxon>
        <taxon>Streptophyta</taxon>
        <taxon>Embryophyta</taxon>
        <taxon>Tracheophyta</taxon>
        <taxon>Spermatophyta</taxon>
        <taxon>Magnoliopsida</taxon>
        <taxon>Liliopsida</taxon>
        <taxon>Poales</taxon>
        <taxon>Poaceae</taxon>
        <taxon>BOP clade</taxon>
        <taxon>Pooideae</taxon>
        <taxon>Triticodae</taxon>
        <taxon>Triticeae</taxon>
        <taxon>Hordeinae</taxon>
        <taxon>Hordeum</taxon>
    </lineage>
</organism>
<keyword evidence="5" id="KW-1185">Reference proteome</keyword>
<feature type="compositionally biased region" description="Low complexity" evidence="2">
    <location>
        <begin position="64"/>
        <end position="75"/>
    </location>
</feature>
<feature type="compositionally biased region" description="Acidic residues" evidence="2">
    <location>
        <begin position="282"/>
        <end position="293"/>
    </location>
</feature>
<feature type="compositionally biased region" description="Low complexity" evidence="2">
    <location>
        <begin position="26"/>
        <end position="38"/>
    </location>
</feature>
<dbReference type="Pfam" id="PF14303">
    <property type="entry name" value="NAM-associated"/>
    <property type="match status" value="1"/>
</dbReference>
<reference evidence="5" key="1">
    <citation type="journal article" date="2012" name="Nature">
        <title>A physical, genetic and functional sequence assembly of the barley genome.</title>
        <authorList>
            <consortium name="The International Barley Genome Sequencing Consortium"/>
            <person name="Mayer K.F."/>
            <person name="Waugh R."/>
            <person name="Brown J.W."/>
            <person name="Schulman A."/>
            <person name="Langridge P."/>
            <person name="Platzer M."/>
            <person name="Fincher G.B."/>
            <person name="Muehlbauer G.J."/>
            <person name="Sato K."/>
            <person name="Close T.J."/>
            <person name="Wise R.P."/>
            <person name="Stein N."/>
        </authorList>
    </citation>
    <scope>NUCLEOTIDE SEQUENCE [LARGE SCALE GENOMIC DNA]</scope>
    <source>
        <strain evidence="5">cv. Morex</strain>
    </source>
</reference>
<dbReference type="PANTHER" id="PTHR45125">
    <property type="entry name" value="F21J9.4-RELATED"/>
    <property type="match status" value="1"/>
</dbReference>
<protein>
    <recommendedName>
        <fullName evidence="3">No apical meristem-associated C-terminal domain-containing protein</fullName>
    </recommendedName>
</protein>
<name>A0A8I6Y494_HORVV</name>
<evidence type="ECO:0000256" key="2">
    <source>
        <dbReference type="SAM" id="MobiDB-lite"/>
    </source>
</evidence>
<keyword evidence="1" id="KW-0175">Coiled coil</keyword>
<sequence>MDAHTGAPLTPLYSRDPPAVAAEHPSAASVGAGAAAATGAPPTVGLARNLFLPPRMTTPTGGVASAPSRAAAAPSKLPNASLNDDAYMSTMGVGSNNSHWSQTNDIHLDDHEFEVDEEGEGIVEAPKGRAGNYTTSDDKLLCNTWLQVSRDPSVGGDQSRDAYWGRMKEHFDAQNVSGIYRSERSLRSRWSTINSDCQKWAAAQKAVDKLNPSGTNEDDRYNIAQNLFKEETRTTKKGKIKKGKIFTLPHCYEVLKDDEKWKKREDLDDLHLSNKRKRTIELNDDEEEDDASSDDGKRSPTPNSVSYSKPKRPDGCKKDKTEKKKRKGDDELTNAMKAIVKARKEANEVRKMARNQDAAAEERRVATEERKVALEERKVGMEERAKLLEWEKHLFFLDTSLFNDAQKEYVNLAREEVLIQKRAMIRGGLGGMGGGGLGAMGGMGLGAMGGLGGFGAMGGMGAPPAAMGGMGGFGAPSNAMGGMGGMSFASLMGGMGVPPVAMGGIGAPPAMGGMSFDVPHTHTHENAVEELAKTVGATHDAVRDEVREEDSSSKAEESSAEEEEEEEEDEEDG</sequence>
<dbReference type="Gramene" id="HORVU.MOREX.r3.4HG0408560.1">
    <property type="protein sequence ID" value="HORVU.MOREX.r3.4HG0408560.1"/>
    <property type="gene ID" value="HORVU.MOREX.r3.4HG0408560"/>
</dbReference>
<feature type="compositionally biased region" description="Basic and acidic residues" evidence="2">
    <location>
        <begin position="311"/>
        <end position="330"/>
    </location>
</feature>
<feature type="coiled-coil region" evidence="1">
    <location>
        <begin position="332"/>
        <end position="391"/>
    </location>
</feature>
<feature type="compositionally biased region" description="Basic and acidic residues" evidence="2">
    <location>
        <begin position="540"/>
        <end position="557"/>
    </location>
</feature>
<feature type="region of interest" description="Disordered" evidence="2">
    <location>
        <begin position="58"/>
        <end position="77"/>
    </location>
</feature>
<proteinExistence type="predicted"/>
<feature type="region of interest" description="Disordered" evidence="2">
    <location>
        <begin position="1"/>
        <end position="38"/>
    </location>
</feature>
<dbReference type="InterPro" id="IPR029466">
    <property type="entry name" value="NAM-associated_C"/>
</dbReference>
<reference evidence="4" key="2">
    <citation type="submission" date="2020-10" db="EMBL/GenBank/DDBJ databases">
        <authorList>
            <person name="Scholz U."/>
            <person name="Mascher M."/>
            <person name="Fiebig A."/>
        </authorList>
    </citation>
    <scope>NUCLEOTIDE SEQUENCE [LARGE SCALE GENOMIC DNA]</scope>
    <source>
        <strain evidence="4">cv. Morex</strain>
    </source>
</reference>
<dbReference type="Proteomes" id="UP000011116">
    <property type="component" value="Chromosome 4H"/>
</dbReference>
<evidence type="ECO:0000313" key="5">
    <source>
        <dbReference type="Proteomes" id="UP000011116"/>
    </source>
</evidence>
<feature type="domain" description="No apical meristem-associated C-terminal" evidence="3">
    <location>
        <begin position="244"/>
        <end position="416"/>
    </location>
</feature>
<evidence type="ECO:0000256" key="1">
    <source>
        <dbReference type="SAM" id="Coils"/>
    </source>
</evidence>
<reference evidence="4" key="3">
    <citation type="submission" date="2022-01" db="UniProtKB">
        <authorList>
            <consortium name="EnsemblPlants"/>
        </authorList>
    </citation>
    <scope>IDENTIFICATION</scope>
    <source>
        <strain evidence="4">subsp. vulgare</strain>
    </source>
</reference>
<dbReference type="EnsemblPlants" id="HORVU.MOREX.r3.4HG0408560.1">
    <property type="protein sequence ID" value="HORVU.MOREX.r3.4HG0408560.1"/>
    <property type="gene ID" value="HORVU.MOREX.r3.4HG0408560"/>
</dbReference>
<evidence type="ECO:0000259" key="3">
    <source>
        <dbReference type="Pfam" id="PF14303"/>
    </source>
</evidence>
<feature type="compositionally biased region" description="Acidic residues" evidence="2">
    <location>
        <begin position="558"/>
        <end position="573"/>
    </location>
</feature>
<dbReference type="PANTHER" id="PTHR45125:SF43">
    <property type="entry name" value="NO APICAL MERISTEM-ASSOCIATED C-TERMINAL DOMAIN-CONTAINING PROTEIN"/>
    <property type="match status" value="1"/>
</dbReference>
<feature type="region of interest" description="Disordered" evidence="2">
    <location>
        <begin position="533"/>
        <end position="573"/>
    </location>
</feature>
<dbReference type="AlphaFoldDB" id="A0A8I6Y494"/>